<dbReference type="GO" id="GO:0003676">
    <property type="term" value="F:nucleic acid binding"/>
    <property type="evidence" value="ECO:0007669"/>
    <property type="project" value="InterPro"/>
</dbReference>
<feature type="binding site" evidence="5">
    <location>
        <position position="132"/>
    </location>
    <ligand>
        <name>S-adenosyl-L-methionine</name>
        <dbReference type="ChEBI" id="CHEBI:59789"/>
    </ligand>
</feature>
<dbReference type="Proteomes" id="UP000214610">
    <property type="component" value="Unassembled WGS sequence"/>
</dbReference>
<dbReference type="NCBIfam" id="TIGR00536">
    <property type="entry name" value="hemK_fam"/>
    <property type="match status" value="1"/>
</dbReference>
<dbReference type="SUPFAM" id="SSF53335">
    <property type="entry name" value="S-adenosyl-L-methionine-dependent methyltransferases"/>
    <property type="match status" value="1"/>
</dbReference>
<feature type="binding site" evidence="5">
    <location>
        <position position="159"/>
    </location>
    <ligand>
        <name>S-adenosyl-L-methionine</name>
        <dbReference type="ChEBI" id="CHEBI:59789"/>
    </ligand>
</feature>
<gene>
    <name evidence="5" type="primary">prmC</name>
    <name evidence="8" type="ORF">ADH67_09505</name>
</gene>
<organism evidence="8 9">
    <name type="scientific">Turicimonas muris</name>
    <dbReference type="NCBI Taxonomy" id="1796652"/>
    <lineage>
        <taxon>Bacteria</taxon>
        <taxon>Pseudomonadati</taxon>
        <taxon>Pseudomonadota</taxon>
        <taxon>Betaproteobacteria</taxon>
        <taxon>Burkholderiales</taxon>
        <taxon>Sutterellaceae</taxon>
        <taxon>Turicimonas</taxon>
    </lineage>
</organism>
<dbReference type="Pfam" id="PF05175">
    <property type="entry name" value="MTS"/>
    <property type="match status" value="1"/>
</dbReference>
<feature type="binding site" evidence="5">
    <location>
        <begin position="109"/>
        <end position="113"/>
    </location>
    <ligand>
        <name>S-adenosyl-L-methionine</name>
        <dbReference type="ChEBI" id="CHEBI:59789"/>
    </ligand>
</feature>
<accession>A0A227KEJ5</accession>
<feature type="domain" description="Release factor glutamine methyltransferase N-terminal" evidence="7">
    <location>
        <begin position="20"/>
        <end position="66"/>
    </location>
</feature>
<sequence length="265" mass="29574">MTLGEWYQATLLPTSEKRGFLCHFLGLTQIQTLTRKDLVLSENEIHYLSEAVRRRLDGEPFPYIVGTQEFFSRPFFVNPSVLIPRPDTECLIEWLIDHIPKNAKAADLGTGSGCIAITLKLERPDLEVIATDISGDALAIAKKNAENLGAEIKFYQGDWLKAIPADESFDVIVSNPPYIDQHDEHLKQLTFEPISALTDHGNGLSCIEAIYSQASALQEKPSVIAIEHGWDQGSAVRQLAEKNSFKGAQTLRDYGGNDRFTVWTE</sequence>
<dbReference type="HAMAP" id="MF_02126">
    <property type="entry name" value="RF_methyltr_PrmC"/>
    <property type="match status" value="1"/>
</dbReference>
<dbReference type="InterPro" id="IPR029063">
    <property type="entry name" value="SAM-dependent_MTases_sf"/>
</dbReference>
<keyword evidence="3 5" id="KW-0949">S-adenosyl-L-methionine</keyword>
<keyword evidence="1 5" id="KW-0489">Methyltransferase</keyword>
<dbReference type="PROSITE" id="PS00092">
    <property type="entry name" value="N6_MTASE"/>
    <property type="match status" value="1"/>
</dbReference>
<dbReference type="Pfam" id="PF17827">
    <property type="entry name" value="PrmC_N"/>
    <property type="match status" value="1"/>
</dbReference>
<dbReference type="CDD" id="cd02440">
    <property type="entry name" value="AdoMet_MTases"/>
    <property type="match status" value="1"/>
</dbReference>
<evidence type="ECO:0000256" key="4">
    <source>
        <dbReference type="ARBA" id="ARBA00048391"/>
    </source>
</evidence>
<reference evidence="9" key="1">
    <citation type="submission" date="2017-05" db="EMBL/GenBank/DDBJ databases">
        <title>Improved OligoMM genomes.</title>
        <authorList>
            <person name="Garzetti D."/>
        </authorList>
    </citation>
    <scope>NUCLEOTIDE SEQUENCE [LARGE SCALE GENOMIC DNA]</scope>
    <source>
        <strain evidence="9">YL45</strain>
    </source>
</reference>
<dbReference type="EC" id="2.1.1.297" evidence="5"/>
<dbReference type="InterPro" id="IPR050320">
    <property type="entry name" value="N5-glutamine_MTase"/>
</dbReference>
<keyword evidence="9" id="KW-1185">Reference proteome</keyword>
<protein>
    <recommendedName>
        <fullName evidence="5">Release factor glutamine methyltransferase</fullName>
        <shortName evidence="5">RF MTase</shortName>
        <ecNumber evidence="5">2.1.1.297</ecNumber>
    </recommendedName>
    <alternativeName>
        <fullName evidence="5">N5-glutamine methyltransferase PrmC</fullName>
    </alternativeName>
    <alternativeName>
        <fullName evidence="5">Protein-(glutamine-N5) MTase PrmC</fullName>
    </alternativeName>
    <alternativeName>
        <fullName evidence="5">Protein-glutamine N-methyltransferase PrmC</fullName>
    </alternativeName>
</protein>
<dbReference type="NCBIfam" id="TIGR03534">
    <property type="entry name" value="RF_mod_PrmC"/>
    <property type="match status" value="1"/>
</dbReference>
<evidence type="ECO:0000256" key="3">
    <source>
        <dbReference type="ARBA" id="ARBA00022691"/>
    </source>
</evidence>
<evidence type="ECO:0000313" key="9">
    <source>
        <dbReference type="Proteomes" id="UP000214610"/>
    </source>
</evidence>
<evidence type="ECO:0000259" key="7">
    <source>
        <dbReference type="Pfam" id="PF17827"/>
    </source>
</evidence>
<dbReference type="GO" id="GO:0102559">
    <property type="term" value="F:peptide chain release factor N(5)-glutamine methyltransferase activity"/>
    <property type="evidence" value="ECO:0007669"/>
    <property type="project" value="UniProtKB-EC"/>
</dbReference>
<evidence type="ECO:0000256" key="5">
    <source>
        <dbReference type="HAMAP-Rule" id="MF_02126"/>
    </source>
</evidence>
<comment type="caution">
    <text evidence="8">The sequence shown here is derived from an EMBL/GenBank/DDBJ whole genome shotgun (WGS) entry which is preliminary data.</text>
</comment>
<dbReference type="InterPro" id="IPR040758">
    <property type="entry name" value="PrmC_N"/>
</dbReference>
<evidence type="ECO:0000256" key="1">
    <source>
        <dbReference type="ARBA" id="ARBA00022603"/>
    </source>
</evidence>
<dbReference type="Gene3D" id="3.40.50.150">
    <property type="entry name" value="Vaccinia Virus protein VP39"/>
    <property type="match status" value="1"/>
</dbReference>
<feature type="binding site" evidence="5">
    <location>
        <begin position="175"/>
        <end position="178"/>
    </location>
    <ligand>
        <name>substrate</name>
    </ligand>
</feature>
<dbReference type="InterPro" id="IPR007848">
    <property type="entry name" value="Small_mtfrase_dom"/>
</dbReference>
<feature type="binding site" evidence="5">
    <location>
        <position position="175"/>
    </location>
    <ligand>
        <name>S-adenosyl-L-methionine</name>
        <dbReference type="ChEBI" id="CHEBI:59789"/>
    </ligand>
</feature>
<evidence type="ECO:0000256" key="2">
    <source>
        <dbReference type="ARBA" id="ARBA00022679"/>
    </source>
</evidence>
<dbReference type="InterPro" id="IPR004556">
    <property type="entry name" value="HemK-like"/>
</dbReference>
<name>A0A227KEJ5_9BURK</name>
<feature type="domain" description="Methyltransferase small" evidence="6">
    <location>
        <begin position="94"/>
        <end position="186"/>
    </location>
</feature>
<dbReference type="Gene3D" id="1.10.8.10">
    <property type="entry name" value="DNA helicase RuvA subunit, C-terminal domain"/>
    <property type="match status" value="1"/>
</dbReference>
<comment type="function">
    <text evidence="5">Methylates the class 1 translation termination release factors RF1/PrfA and RF2/PrfB on the glutamine residue of the universally conserved GGQ motif.</text>
</comment>
<dbReference type="PANTHER" id="PTHR18895:SF74">
    <property type="entry name" value="MTRF1L RELEASE FACTOR GLUTAMINE METHYLTRANSFERASE"/>
    <property type="match status" value="1"/>
</dbReference>
<dbReference type="InterPro" id="IPR002052">
    <property type="entry name" value="DNA_methylase_N6_adenine_CS"/>
</dbReference>
<keyword evidence="2 5" id="KW-0808">Transferase</keyword>
<comment type="similarity">
    <text evidence="5">Belongs to the protein N5-glutamine methyltransferase family. PrmC subfamily.</text>
</comment>
<dbReference type="AlphaFoldDB" id="A0A227KEJ5"/>
<evidence type="ECO:0000259" key="6">
    <source>
        <dbReference type="Pfam" id="PF05175"/>
    </source>
</evidence>
<comment type="catalytic activity">
    <reaction evidence="4 5">
        <text>L-glutaminyl-[peptide chain release factor] + S-adenosyl-L-methionine = N(5)-methyl-L-glutaminyl-[peptide chain release factor] + S-adenosyl-L-homocysteine + H(+)</text>
        <dbReference type="Rhea" id="RHEA:42896"/>
        <dbReference type="Rhea" id="RHEA-COMP:10271"/>
        <dbReference type="Rhea" id="RHEA-COMP:10272"/>
        <dbReference type="ChEBI" id="CHEBI:15378"/>
        <dbReference type="ChEBI" id="CHEBI:30011"/>
        <dbReference type="ChEBI" id="CHEBI:57856"/>
        <dbReference type="ChEBI" id="CHEBI:59789"/>
        <dbReference type="ChEBI" id="CHEBI:61891"/>
        <dbReference type="EC" id="2.1.1.297"/>
    </reaction>
</comment>
<dbReference type="FunFam" id="3.40.50.150:FF:000053">
    <property type="entry name" value="Release factor glutamine methyltransferase"/>
    <property type="match status" value="1"/>
</dbReference>
<dbReference type="PANTHER" id="PTHR18895">
    <property type="entry name" value="HEMK METHYLTRANSFERASE"/>
    <property type="match status" value="1"/>
</dbReference>
<evidence type="ECO:0000313" key="8">
    <source>
        <dbReference type="EMBL" id="OXE46053.1"/>
    </source>
</evidence>
<dbReference type="EMBL" id="NHMP01000006">
    <property type="protein sequence ID" value="OXE46053.1"/>
    <property type="molecule type" value="Genomic_DNA"/>
</dbReference>
<dbReference type="GO" id="GO:0032259">
    <property type="term" value="P:methylation"/>
    <property type="evidence" value="ECO:0007669"/>
    <property type="project" value="UniProtKB-KW"/>
</dbReference>
<proteinExistence type="inferred from homology"/>
<dbReference type="InterPro" id="IPR019874">
    <property type="entry name" value="RF_methyltr_PrmC"/>
</dbReference>